<feature type="region of interest" description="Disordered" evidence="1">
    <location>
        <begin position="368"/>
        <end position="387"/>
    </location>
</feature>
<accession>A0AAU7JVA9</accession>
<evidence type="ECO:0000256" key="1">
    <source>
        <dbReference type="SAM" id="MobiDB-lite"/>
    </source>
</evidence>
<protein>
    <submittedName>
        <fullName evidence="2">Uncharacterized protein</fullName>
    </submittedName>
</protein>
<organism evidence="2">
    <name type="scientific">Pedococcus sp. KACC 23699</name>
    <dbReference type="NCBI Taxonomy" id="3149228"/>
    <lineage>
        <taxon>Bacteria</taxon>
        <taxon>Bacillati</taxon>
        <taxon>Actinomycetota</taxon>
        <taxon>Actinomycetes</taxon>
        <taxon>Micrococcales</taxon>
        <taxon>Intrasporangiaceae</taxon>
        <taxon>Pedococcus</taxon>
    </lineage>
</organism>
<dbReference type="EMBL" id="CP157483">
    <property type="protein sequence ID" value="XBO44202.1"/>
    <property type="molecule type" value="Genomic_DNA"/>
</dbReference>
<dbReference type="AlphaFoldDB" id="A0AAU7JVA9"/>
<name>A0AAU7JVA9_9MICO</name>
<dbReference type="RefSeq" id="WP_406831681.1">
    <property type="nucleotide sequence ID" value="NZ_CP157483.1"/>
</dbReference>
<gene>
    <name evidence="2" type="ORF">ABEG17_02435</name>
</gene>
<sequence>MVRITANNGAESLNVTATELGSGVYWGGRAQRVYEPEARILFVVRESSLSALQQLANMAATVLGAHSYRDDLQDLINGGVAPLFEPQSWGGYPIKVPEGRVAVVRRGNSYVLYALTSAAKDSDQGDNAFTRALAQTLRDLKPDVLVTGPVSRIVRHEHHVSDAARALKAARVLLDCAATEVIDFKHNPSAGADFIALATHAIRERSVIVARMDGGRLAGASRGRYPFAEATLPLGYVRTPDGRIALADKAVVEALQRAFEQLAHSTTSRGQVAATLAAAKVLTTRKAGLVSQRRLVDLKLSKAYVKRMIERIDTYERGQHQVNHRTQVPRLVGDRGALDPQIEYVFDLPVPEGGWASPEVFSAIRERSREAQAKRNRLPQTTPDKNRQQLPLAGFRWRVGEEEFALLSRSYRSRSHYMLAVRKASSAALGAEPGGRAWTASLKRGWTEATPNSPHFRCLVVPADFHKSIADAVGQLRRFEFVEPAGLLSHAGRAPDSDTSEDECSALADELTRATRIKKQAHDEFYATSPGDSLRPVFKADYEEASDSVARLTRLLERAKTRPPAPKPPEALRVSVGDFMMALARLRHTQGMLPLPIVEALHAVFTGFTVNYDQRQGTANWSLALRLPTAGGTGEKQTAPVTGAVAIAPRRSQKSLAHEVADALRRAAEPTPLDPDLSAYAIRGLKGVGVAGHGAAQSLVGAPAQVRSIAIRELLGEPPSEGVDPGFRTLLVSAYTGESTTAQFNWNAPSALRQDLLDVVSQEGALDREELARRFETQLLGRDLDALLRAKDGTWLGVAQLDRYFVAPSNKGGQKVSVQCRDCPHCGGRVDIVARVRECPLGLLCSGCLRMPVAGSPEFPDCFRSLAALPQARRPVKDAQPEWWLDLRRAVLGDPAITTTMLVSRLGKRRHEIHSAVEALELHVKTTGSIGPEWTDARLREAYIDRKTPLVDLAYTLGVSDRALSKRLHKAGISRYRQ</sequence>
<evidence type="ECO:0000313" key="2">
    <source>
        <dbReference type="EMBL" id="XBO44202.1"/>
    </source>
</evidence>
<reference evidence="2" key="1">
    <citation type="submission" date="2024-05" db="EMBL/GenBank/DDBJ databases">
        <authorList>
            <person name="Kim S."/>
            <person name="Heo J."/>
            <person name="Choi H."/>
            <person name="Choi Y."/>
            <person name="Kwon S.-W."/>
            <person name="Kim Y."/>
        </authorList>
    </citation>
    <scope>NUCLEOTIDE SEQUENCE</scope>
    <source>
        <strain evidence="2">KACC 23699</strain>
    </source>
</reference>
<proteinExistence type="predicted"/>